<dbReference type="CDD" id="cd05403">
    <property type="entry name" value="NT_KNTase_like"/>
    <property type="match status" value="1"/>
</dbReference>
<protein>
    <submittedName>
        <fullName evidence="1">Nucleotidyltransferase domain-containing protein</fullName>
    </submittedName>
</protein>
<name>A0A371Q5K2_STRIH</name>
<proteinExistence type="predicted"/>
<dbReference type="OrthoDB" id="3422944at2"/>
<sequence>MTNGTGLDQDGYFVREGSLDRVSARFAPVVAELRARLTDHFGPDRLHSSYLYGSIPRGTAVPGVSDLDALLALREEPTDADRAAARAIEDALDAAFPQVDGAGILLCGVDHVLSELERYDAAWFVACLCTPLSGPDLAARLPRYRPTSLLARETNGDLFRGLPGLREKAAAATTEAERTRLTRGVARRLVRTGFTLVMPRWGGWTSDLTESAEVFARYYPAHADQMRAAARAARTPAAYPALLDELLTGLAPWLADTYLAVHGAKAPRP</sequence>
<dbReference type="AlphaFoldDB" id="A0A371Q5K2"/>
<reference evidence="1 2" key="1">
    <citation type="submission" date="2018-08" db="EMBL/GenBank/DDBJ databases">
        <title>Streptomyces NEAU-D10 sp. nov., a novel Actinomycete isolated from soil.</title>
        <authorList>
            <person name="Jin L."/>
        </authorList>
    </citation>
    <scope>NUCLEOTIDE SEQUENCE [LARGE SCALE GENOMIC DNA]</scope>
    <source>
        <strain evidence="1 2">NEAU-D10</strain>
    </source>
</reference>
<gene>
    <name evidence="1" type="ORF">DY245_12700</name>
</gene>
<keyword evidence="2" id="KW-1185">Reference proteome</keyword>
<accession>A0A371Q5K2</accession>
<comment type="caution">
    <text evidence="1">The sequence shown here is derived from an EMBL/GenBank/DDBJ whole genome shotgun (WGS) entry which is preliminary data.</text>
</comment>
<dbReference type="EMBL" id="QUAC01000095">
    <property type="protein sequence ID" value="REK89949.1"/>
    <property type="molecule type" value="Genomic_DNA"/>
</dbReference>
<keyword evidence="1" id="KW-0808">Transferase</keyword>
<organism evidence="1 2">
    <name type="scientific">Streptomyces inhibens</name>
    <dbReference type="NCBI Taxonomy" id="2293571"/>
    <lineage>
        <taxon>Bacteria</taxon>
        <taxon>Bacillati</taxon>
        <taxon>Actinomycetota</taxon>
        <taxon>Actinomycetes</taxon>
        <taxon>Kitasatosporales</taxon>
        <taxon>Streptomycetaceae</taxon>
        <taxon>Streptomyces</taxon>
    </lineage>
</organism>
<dbReference type="SUPFAM" id="SSF81301">
    <property type="entry name" value="Nucleotidyltransferase"/>
    <property type="match status" value="1"/>
</dbReference>
<evidence type="ECO:0000313" key="2">
    <source>
        <dbReference type="Proteomes" id="UP000262477"/>
    </source>
</evidence>
<dbReference type="Proteomes" id="UP000262477">
    <property type="component" value="Unassembled WGS sequence"/>
</dbReference>
<dbReference type="GO" id="GO:0016740">
    <property type="term" value="F:transferase activity"/>
    <property type="evidence" value="ECO:0007669"/>
    <property type="project" value="UniProtKB-KW"/>
</dbReference>
<dbReference type="RefSeq" id="WP_128506753.1">
    <property type="nucleotide sequence ID" value="NZ_QUAC01000095.1"/>
</dbReference>
<dbReference type="InterPro" id="IPR043519">
    <property type="entry name" value="NT_sf"/>
</dbReference>
<evidence type="ECO:0000313" key="1">
    <source>
        <dbReference type="EMBL" id="REK89949.1"/>
    </source>
</evidence>